<keyword evidence="9" id="KW-0560">Oxidoreductase</keyword>
<dbReference type="GO" id="GO:0000246">
    <property type="term" value="F:Delta24(24-1) sterol reductase activity"/>
    <property type="evidence" value="ECO:0007669"/>
    <property type="project" value="UniProtKB-EC"/>
</dbReference>
<proteinExistence type="inferred from homology"/>
<organism evidence="19">
    <name type="scientific">Minutocellus polymorphus</name>
    <dbReference type="NCBI Taxonomy" id="265543"/>
    <lineage>
        <taxon>Eukaryota</taxon>
        <taxon>Sar</taxon>
        <taxon>Stramenopiles</taxon>
        <taxon>Ochrophyta</taxon>
        <taxon>Bacillariophyta</taxon>
        <taxon>Mediophyceae</taxon>
        <taxon>Cymatosirophycidae</taxon>
        <taxon>Cymatosirales</taxon>
        <taxon>Cymatosiraceae</taxon>
        <taxon>Minutocellus</taxon>
    </lineage>
</organism>
<dbReference type="GO" id="GO:0005789">
    <property type="term" value="C:endoplasmic reticulum membrane"/>
    <property type="evidence" value="ECO:0007669"/>
    <property type="project" value="UniProtKB-SubCell"/>
</dbReference>
<evidence type="ECO:0000256" key="5">
    <source>
        <dbReference type="ARBA" id="ARBA00022824"/>
    </source>
</evidence>
<gene>
    <name evidence="19" type="ORF">MPOL1434_LOCUS2399</name>
</gene>
<keyword evidence="6" id="KW-0521">NADP</keyword>
<feature type="transmembrane region" description="Helical" evidence="18">
    <location>
        <begin position="219"/>
        <end position="240"/>
    </location>
</feature>
<dbReference type="Gene3D" id="1.20.120.1630">
    <property type="match status" value="1"/>
</dbReference>
<evidence type="ECO:0000313" key="19">
    <source>
        <dbReference type="EMBL" id="CAD8363342.1"/>
    </source>
</evidence>
<evidence type="ECO:0000256" key="7">
    <source>
        <dbReference type="ARBA" id="ARBA00022955"/>
    </source>
</evidence>
<evidence type="ECO:0000256" key="3">
    <source>
        <dbReference type="ARBA" id="ARBA00022516"/>
    </source>
</evidence>
<evidence type="ECO:0000256" key="16">
    <source>
        <dbReference type="ARBA" id="ARBA00038892"/>
    </source>
</evidence>
<feature type="transmembrane region" description="Helical" evidence="18">
    <location>
        <begin position="41"/>
        <end position="60"/>
    </location>
</feature>
<evidence type="ECO:0000256" key="2">
    <source>
        <dbReference type="ARBA" id="ARBA00005402"/>
    </source>
</evidence>
<evidence type="ECO:0000256" key="14">
    <source>
        <dbReference type="ARBA" id="ARBA00023221"/>
    </source>
</evidence>
<evidence type="ECO:0000256" key="10">
    <source>
        <dbReference type="ARBA" id="ARBA00023011"/>
    </source>
</evidence>
<feature type="transmembrane region" description="Helical" evidence="18">
    <location>
        <begin position="72"/>
        <end position="93"/>
    </location>
</feature>
<feature type="transmembrane region" description="Helical" evidence="18">
    <location>
        <begin position="252"/>
        <end position="269"/>
    </location>
</feature>
<keyword evidence="10" id="KW-0756">Sterol biosynthesis</keyword>
<feature type="transmembrane region" description="Helical" evidence="18">
    <location>
        <begin position="333"/>
        <end position="356"/>
    </location>
</feature>
<evidence type="ECO:0000256" key="4">
    <source>
        <dbReference type="ARBA" id="ARBA00022692"/>
    </source>
</evidence>
<keyword evidence="7" id="KW-0752">Steroid biosynthesis</keyword>
<evidence type="ECO:0000256" key="18">
    <source>
        <dbReference type="SAM" id="Phobius"/>
    </source>
</evidence>
<comment type="catalytic activity">
    <reaction evidence="17">
        <text>ergosterol + NADP(+) = ergosta-5,7,22,24(28)-tetraen-3beta-ol + NADPH + H(+)</text>
        <dbReference type="Rhea" id="RHEA:18501"/>
        <dbReference type="ChEBI" id="CHEBI:15378"/>
        <dbReference type="ChEBI" id="CHEBI:16933"/>
        <dbReference type="ChEBI" id="CHEBI:18249"/>
        <dbReference type="ChEBI" id="CHEBI:57783"/>
        <dbReference type="ChEBI" id="CHEBI:58349"/>
        <dbReference type="EC" id="1.3.1.71"/>
    </reaction>
    <physiologicalReaction direction="right-to-left" evidence="17">
        <dbReference type="Rhea" id="RHEA:18503"/>
    </physiologicalReaction>
</comment>
<dbReference type="InterPro" id="IPR018083">
    <property type="entry name" value="Sterol_reductase_CS"/>
</dbReference>
<comment type="similarity">
    <text evidence="2">Belongs to the ERG4/ERG24 family.</text>
</comment>
<evidence type="ECO:0000256" key="9">
    <source>
        <dbReference type="ARBA" id="ARBA00023002"/>
    </source>
</evidence>
<dbReference type="Pfam" id="PF01222">
    <property type="entry name" value="ERG4_ERG24"/>
    <property type="match status" value="2"/>
</dbReference>
<comment type="subcellular location">
    <subcellularLocation>
        <location evidence="1">Endoplasmic reticulum membrane</location>
        <topology evidence="1">Multi-pass membrane protein</topology>
    </subcellularLocation>
</comment>
<keyword evidence="12 18" id="KW-0472">Membrane</keyword>
<keyword evidence="5" id="KW-0256">Endoplasmic reticulum</keyword>
<comment type="pathway">
    <text evidence="15">Steroid metabolism; ergosterol biosynthesis.</text>
</comment>
<accession>A0A7S0AGT3</accession>
<evidence type="ECO:0000256" key="13">
    <source>
        <dbReference type="ARBA" id="ARBA00023166"/>
    </source>
</evidence>
<keyword evidence="14" id="KW-0753">Steroid metabolism</keyword>
<dbReference type="GO" id="GO:0006696">
    <property type="term" value="P:ergosterol biosynthetic process"/>
    <property type="evidence" value="ECO:0007669"/>
    <property type="project" value="TreeGrafter"/>
</dbReference>
<evidence type="ECO:0000256" key="1">
    <source>
        <dbReference type="ARBA" id="ARBA00004477"/>
    </source>
</evidence>
<evidence type="ECO:0000256" key="12">
    <source>
        <dbReference type="ARBA" id="ARBA00023136"/>
    </source>
</evidence>
<evidence type="ECO:0000256" key="6">
    <source>
        <dbReference type="ARBA" id="ARBA00022857"/>
    </source>
</evidence>
<sequence>MYLGFTVWQAFTARFFPGVLVKGLPVPSLNNKQLVYNCNGIASWYVDLVLLFVLHYNSIWNLGDIVDNLGPIMMVSVIWSNIVSVITYAVAFLTKTTHRMSGSHAYDFFMGAPLNPRFLGIDLKMWSEIRIPWKILFLVSLSAAVKEHDVNAAAALAKGLPSTFDLMGLGIVELPIIRTSAPLLFMLLAHTLYVNACMKGEECIPTTWDIFYEKWGWMLIYWNLSGVPFSYCYSTVYLLNKSLAGETVVHPSWYQTTLFVALLAAYYVWDTANSQKNRFRMKERGTYVERNTFPQLPWGTLKNPTYLKTKRGTKLLTGGWWGIARKIHYTADLVMALSWGLVTGTGSGIPYFYFFFFTTVLVHRVSRDIELCKEKYGDDWDAYCKIVPYIFIPGIF</sequence>
<name>A0A7S0AGT3_9STRA</name>
<keyword evidence="8 18" id="KW-1133">Transmembrane helix</keyword>
<keyword evidence="13" id="KW-1207">Sterol metabolism</keyword>
<keyword evidence="3" id="KW-0444">Lipid biosynthesis</keyword>
<dbReference type="PROSITE" id="PS01018">
    <property type="entry name" value="STEROL_REDUCT_2"/>
    <property type="match status" value="1"/>
</dbReference>
<evidence type="ECO:0000256" key="11">
    <source>
        <dbReference type="ARBA" id="ARBA00023098"/>
    </source>
</evidence>
<evidence type="ECO:0000256" key="8">
    <source>
        <dbReference type="ARBA" id="ARBA00022989"/>
    </source>
</evidence>
<dbReference type="AlphaFoldDB" id="A0A7S0AGT3"/>
<dbReference type="EMBL" id="HBEJ01004128">
    <property type="protein sequence ID" value="CAD8363342.1"/>
    <property type="molecule type" value="Transcribed_RNA"/>
</dbReference>
<evidence type="ECO:0000256" key="15">
    <source>
        <dbReference type="ARBA" id="ARBA00029435"/>
    </source>
</evidence>
<keyword evidence="4 18" id="KW-0812">Transmembrane</keyword>
<dbReference type="PANTHER" id="PTHR21257">
    <property type="entry name" value="DELTA(14)-STEROL REDUCTASE"/>
    <property type="match status" value="1"/>
</dbReference>
<keyword evidence="11" id="KW-0443">Lipid metabolism</keyword>
<dbReference type="InterPro" id="IPR001171">
    <property type="entry name" value="ERG24_DHCR-like"/>
</dbReference>
<dbReference type="EC" id="1.3.1.71" evidence="16"/>
<dbReference type="FunFam" id="1.20.120.1630:FF:000003">
    <property type="entry name" value="C-24(28) sterol reductase"/>
    <property type="match status" value="1"/>
</dbReference>
<protein>
    <recommendedName>
        <fullName evidence="16">Delta(24(24(1)))-sterol reductase</fullName>
        <ecNumber evidence="16">1.3.1.71</ecNumber>
    </recommendedName>
</protein>
<evidence type="ECO:0000256" key="17">
    <source>
        <dbReference type="ARBA" id="ARBA00048918"/>
    </source>
</evidence>
<dbReference type="PANTHER" id="PTHR21257:SF31">
    <property type="entry name" value="DELTA(24(24(1)))-STEROL REDUCTASE ERG4"/>
    <property type="match status" value="1"/>
</dbReference>
<reference evidence="19" key="1">
    <citation type="submission" date="2021-01" db="EMBL/GenBank/DDBJ databases">
        <authorList>
            <person name="Corre E."/>
            <person name="Pelletier E."/>
            <person name="Niang G."/>
            <person name="Scheremetjew M."/>
            <person name="Finn R."/>
            <person name="Kale V."/>
            <person name="Holt S."/>
            <person name="Cochrane G."/>
            <person name="Meng A."/>
            <person name="Brown T."/>
            <person name="Cohen L."/>
        </authorList>
    </citation>
    <scope>NUCLEOTIDE SEQUENCE</scope>
    <source>
        <strain evidence="19">CCMP3303</strain>
    </source>
</reference>